<accession>A0AA88RHR6</accession>
<keyword evidence="1" id="KW-0943">RNA-mediated gene silencing</keyword>
<protein>
    <recommendedName>
        <fullName evidence="1">RNA-dependent RNA polymerase</fullName>
        <ecNumber evidence="1">2.7.7.48</ecNumber>
    </recommendedName>
</protein>
<dbReference type="Proteomes" id="UP001187471">
    <property type="component" value="Unassembled WGS sequence"/>
</dbReference>
<keyword evidence="4" id="KW-1185">Reference proteome</keyword>
<sequence length="206" mass="23518">MNTDNFLRVSFVDEEFGKWFSTDLSPHRWHNRKFEFCAFSSSRLRENSVWMFASRTGPVAADIRAWMGDFCQIRNVVKYAARLARLRKHLNVNRKETMILPHVRGGTTYIISDGIGKISADFARKLAIKCGIQYGGFKGVVAVDPTSPMKLSLRNSMSKYESDITKLDVLAWSKYQPCFLNCELITHLSTLGVKDMSFRRSSRSTG</sequence>
<keyword evidence="1" id="KW-0694">RNA-binding</keyword>
<keyword evidence="1" id="KW-0548">Nucleotidyltransferase</keyword>
<gene>
    <name evidence="3" type="ORF">RJ640_019482</name>
</gene>
<keyword evidence="1" id="KW-0808">Transferase</keyword>
<dbReference type="GO" id="GO:0003723">
    <property type="term" value="F:RNA binding"/>
    <property type="evidence" value="ECO:0007669"/>
    <property type="project" value="UniProtKB-KW"/>
</dbReference>
<dbReference type="EMBL" id="JAVXUO010000687">
    <property type="protein sequence ID" value="KAK2989899.1"/>
    <property type="molecule type" value="Genomic_DNA"/>
</dbReference>
<evidence type="ECO:0000313" key="4">
    <source>
        <dbReference type="Proteomes" id="UP001187471"/>
    </source>
</evidence>
<proteinExistence type="inferred from homology"/>
<comment type="function">
    <text evidence="1">Probably involved in the RNA silencing pathway and required for the generation of small interfering RNAs (siRNAs).</text>
</comment>
<dbReference type="InterPro" id="IPR057596">
    <property type="entry name" value="RDRP_core"/>
</dbReference>
<dbReference type="GO" id="GO:0003968">
    <property type="term" value="F:RNA-directed RNA polymerase activity"/>
    <property type="evidence" value="ECO:0007669"/>
    <property type="project" value="UniProtKB-KW"/>
</dbReference>
<name>A0AA88RHR6_9ASTE</name>
<evidence type="ECO:0000256" key="1">
    <source>
        <dbReference type="RuleBase" id="RU363098"/>
    </source>
</evidence>
<comment type="caution">
    <text evidence="3">The sequence shown here is derived from an EMBL/GenBank/DDBJ whole genome shotgun (WGS) entry which is preliminary data.</text>
</comment>
<comment type="catalytic activity">
    <reaction evidence="1">
        <text>RNA(n) + a ribonucleoside 5'-triphosphate = RNA(n+1) + diphosphate</text>
        <dbReference type="Rhea" id="RHEA:21248"/>
        <dbReference type="Rhea" id="RHEA-COMP:14527"/>
        <dbReference type="Rhea" id="RHEA-COMP:17342"/>
        <dbReference type="ChEBI" id="CHEBI:33019"/>
        <dbReference type="ChEBI" id="CHEBI:61557"/>
        <dbReference type="ChEBI" id="CHEBI:140395"/>
        <dbReference type="EC" id="2.7.7.48"/>
    </reaction>
</comment>
<feature type="domain" description="RDRP core" evidence="2">
    <location>
        <begin position="3"/>
        <end position="200"/>
    </location>
</feature>
<dbReference type="AlphaFoldDB" id="A0AA88RHR6"/>
<keyword evidence="1" id="KW-0696">RNA-directed RNA polymerase</keyword>
<comment type="similarity">
    <text evidence="1">Belongs to the RdRP family.</text>
</comment>
<evidence type="ECO:0000259" key="2">
    <source>
        <dbReference type="Pfam" id="PF05183"/>
    </source>
</evidence>
<dbReference type="GO" id="GO:0030422">
    <property type="term" value="P:siRNA processing"/>
    <property type="evidence" value="ECO:0007669"/>
    <property type="project" value="TreeGrafter"/>
</dbReference>
<dbReference type="EC" id="2.7.7.48" evidence="1"/>
<dbReference type="PANTHER" id="PTHR23079:SF1">
    <property type="entry name" value="RNA-DEPENDENT RNA POLYMERASE 1"/>
    <property type="match status" value="1"/>
</dbReference>
<evidence type="ECO:0000313" key="3">
    <source>
        <dbReference type="EMBL" id="KAK2989899.1"/>
    </source>
</evidence>
<dbReference type="PANTHER" id="PTHR23079">
    <property type="entry name" value="RNA-DEPENDENT RNA POLYMERASE"/>
    <property type="match status" value="1"/>
</dbReference>
<dbReference type="Pfam" id="PF05183">
    <property type="entry name" value="RdRP"/>
    <property type="match status" value="1"/>
</dbReference>
<reference evidence="3" key="1">
    <citation type="submission" date="2022-12" db="EMBL/GenBank/DDBJ databases">
        <title>Draft genome assemblies for two species of Escallonia (Escalloniales).</title>
        <authorList>
            <person name="Chanderbali A."/>
            <person name="Dervinis C."/>
            <person name="Anghel I."/>
            <person name="Soltis D."/>
            <person name="Soltis P."/>
            <person name="Zapata F."/>
        </authorList>
    </citation>
    <scope>NUCLEOTIDE SEQUENCE</scope>
    <source>
        <strain evidence="3">UCBG92.1500</strain>
        <tissue evidence="3">Leaf</tissue>
    </source>
</reference>
<organism evidence="3 4">
    <name type="scientific">Escallonia rubra</name>
    <dbReference type="NCBI Taxonomy" id="112253"/>
    <lineage>
        <taxon>Eukaryota</taxon>
        <taxon>Viridiplantae</taxon>
        <taxon>Streptophyta</taxon>
        <taxon>Embryophyta</taxon>
        <taxon>Tracheophyta</taxon>
        <taxon>Spermatophyta</taxon>
        <taxon>Magnoliopsida</taxon>
        <taxon>eudicotyledons</taxon>
        <taxon>Gunneridae</taxon>
        <taxon>Pentapetalae</taxon>
        <taxon>asterids</taxon>
        <taxon>campanulids</taxon>
        <taxon>Escalloniales</taxon>
        <taxon>Escalloniaceae</taxon>
        <taxon>Escallonia</taxon>
    </lineage>
</organism>
<dbReference type="GO" id="GO:0031380">
    <property type="term" value="C:nuclear RNA-directed RNA polymerase complex"/>
    <property type="evidence" value="ECO:0007669"/>
    <property type="project" value="TreeGrafter"/>
</dbReference>
<dbReference type="InterPro" id="IPR007855">
    <property type="entry name" value="RDRP"/>
</dbReference>